<dbReference type="EMBL" id="UAVU01000003">
    <property type="protein sequence ID" value="SQA97521.1"/>
    <property type="molecule type" value="Genomic_DNA"/>
</dbReference>
<feature type="transmembrane region" description="Helical" evidence="12">
    <location>
        <begin position="80"/>
        <end position="98"/>
    </location>
</feature>
<dbReference type="HAMAP" id="MF_01844">
    <property type="entry name" value="NhaA"/>
    <property type="match status" value="1"/>
</dbReference>
<dbReference type="PANTHER" id="PTHR30341">
    <property type="entry name" value="SODIUM ION/PROTON ANTIPORTER NHAA-RELATED"/>
    <property type="match status" value="1"/>
</dbReference>
<feature type="transmembrane region" description="Helical" evidence="12">
    <location>
        <begin position="33"/>
        <end position="54"/>
    </location>
</feature>
<evidence type="ECO:0000256" key="7">
    <source>
        <dbReference type="ARBA" id="ARBA00022989"/>
    </source>
</evidence>
<evidence type="ECO:0000256" key="10">
    <source>
        <dbReference type="ARBA" id="ARBA00023136"/>
    </source>
</evidence>
<dbReference type="InterPro" id="IPR023171">
    <property type="entry name" value="Na/H_antiporter_dom_sf"/>
</dbReference>
<dbReference type="FunFam" id="1.20.1530.10:FF:000001">
    <property type="entry name" value="Na(+)/H(+) antiporter NhaA"/>
    <property type="match status" value="1"/>
</dbReference>
<feature type="transmembrane region" description="Helical" evidence="12">
    <location>
        <begin position="175"/>
        <end position="196"/>
    </location>
</feature>
<organism evidence="13 14">
    <name type="scientific">Cedecea neteri</name>
    <dbReference type="NCBI Taxonomy" id="158822"/>
    <lineage>
        <taxon>Bacteria</taxon>
        <taxon>Pseudomonadati</taxon>
        <taxon>Pseudomonadota</taxon>
        <taxon>Gammaproteobacteria</taxon>
        <taxon>Enterobacterales</taxon>
        <taxon>Enterobacteriaceae</taxon>
        <taxon>Cedecea</taxon>
    </lineage>
</organism>
<keyword evidence="11 12" id="KW-0739">Sodium transport</keyword>
<feature type="transmembrane region" description="Helical" evidence="12">
    <location>
        <begin position="202"/>
        <end position="221"/>
    </location>
</feature>
<protein>
    <recommendedName>
        <fullName evidence="12">Na(+)/H(+) antiporter NhaA</fullName>
    </recommendedName>
    <alternativeName>
        <fullName evidence="12">Sodium/proton antiporter NhaA</fullName>
    </alternativeName>
</protein>
<keyword evidence="4 12" id="KW-1003">Cell membrane</keyword>
<dbReference type="InterPro" id="IPR004670">
    <property type="entry name" value="NhaA"/>
</dbReference>
<feature type="transmembrane region" description="Helical" evidence="12">
    <location>
        <begin position="349"/>
        <end position="372"/>
    </location>
</feature>
<dbReference type="GO" id="GO:0005886">
    <property type="term" value="C:plasma membrane"/>
    <property type="evidence" value="ECO:0007669"/>
    <property type="project" value="UniProtKB-SubCell"/>
</dbReference>
<evidence type="ECO:0000256" key="12">
    <source>
        <dbReference type="HAMAP-Rule" id="MF_01844"/>
    </source>
</evidence>
<evidence type="ECO:0000256" key="11">
    <source>
        <dbReference type="ARBA" id="ARBA00023201"/>
    </source>
</evidence>
<sequence>MLATLLVFRMNTLLRELGEIMTKNLQRFFQNDAAGGIFLIVAAVLAMLLANMGATSAGYEAFLATPVEVRIGPLDISKNLLLWVNDALMAIFFLMIGLEVKREMVIGSLADRRQASFPVIAALGGMVVPALLYLVFNYADPVTREGWAIPAATDIAFALGILALLGNRVPLALKVFLMALAIIDDLGAIVIIALFYTHDLSMMSLGVAAAAIVVLALLNLFNVRRTGVYILVGIILWTAVLKSGVHATLAGVIIGFFIPLKEQKGRSPAQELEHVLHPWVAFLILPLFAFANAGVSLNGVTLEGLTSLLPLGIISGLFIGKPLGISLFCWLALKLKLASLPEGTSFRDIMAVGVLCGIGFTMSIFIASLAFGDVDAELITWAKLGILLGSLLSAVVGFAMLKARLPKAAS</sequence>
<feature type="transmembrane region" description="Helical" evidence="12">
    <location>
        <begin position="228"/>
        <end position="258"/>
    </location>
</feature>
<evidence type="ECO:0000256" key="1">
    <source>
        <dbReference type="ARBA" id="ARBA00004429"/>
    </source>
</evidence>
<feature type="transmembrane region" description="Helical" evidence="12">
    <location>
        <begin position="119"/>
        <end position="136"/>
    </location>
</feature>
<evidence type="ECO:0000313" key="14">
    <source>
        <dbReference type="Proteomes" id="UP000251197"/>
    </source>
</evidence>
<evidence type="ECO:0000256" key="9">
    <source>
        <dbReference type="ARBA" id="ARBA00023065"/>
    </source>
</evidence>
<dbReference type="STRING" id="158822.LH23_08690"/>
<keyword evidence="7 12" id="KW-1133">Transmembrane helix</keyword>
<dbReference type="Proteomes" id="UP000251197">
    <property type="component" value="Unassembled WGS sequence"/>
</dbReference>
<comment type="catalytic activity">
    <reaction evidence="12">
        <text>Na(+)(in) + 2 H(+)(out) = Na(+)(out) + 2 H(+)(in)</text>
        <dbReference type="Rhea" id="RHEA:29251"/>
        <dbReference type="ChEBI" id="CHEBI:15378"/>
        <dbReference type="ChEBI" id="CHEBI:29101"/>
    </reaction>
</comment>
<evidence type="ECO:0000313" key="13">
    <source>
        <dbReference type="EMBL" id="SQA97521.1"/>
    </source>
</evidence>
<dbReference type="PANTHER" id="PTHR30341:SF0">
    <property type="entry name" value="NA(+)_H(+) ANTIPORTER NHAA"/>
    <property type="match status" value="1"/>
</dbReference>
<evidence type="ECO:0000256" key="6">
    <source>
        <dbReference type="ARBA" id="ARBA00022692"/>
    </source>
</evidence>
<evidence type="ECO:0000256" key="2">
    <source>
        <dbReference type="ARBA" id="ARBA00022448"/>
    </source>
</evidence>
<dbReference type="GO" id="GO:0015385">
    <property type="term" value="F:sodium:proton antiporter activity"/>
    <property type="evidence" value="ECO:0007669"/>
    <property type="project" value="UniProtKB-UniRule"/>
</dbReference>
<proteinExistence type="inferred from homology"/>
<evidence type="ECO:0000256" key="3">
    <source>
        <dbReference type="ARBA" id="ARBA00022449"/>
    </source>
</evidence>
<accession>A0A2X2T634</accession>
<feature type="transmembrane region" description="Helical" evidence="12">
    <location>
        <begin position="309"/>
        <end position="333"/>
    </location>
</feature>
<reference evidence="13 14" key="1">
    <citation type="submission" date="2018-06" db="EMBL/GenBank/DDBJ databases">
        <authorList>
            <consortium name="Pathogen Informatics"/>
            <person name="Doyle S."/>
        </authorList>
    </citation>
    <scope>NUCLEOTIDE SEQUENCE [LARGE SCALE GENOMIC DNA]</scope>
    <source>
        <strain evidence="13 14">NCTC12120</strain>
    </source>
</reference>
<dbReference type="NCBIfam" id="NF007111">
    <property type="entry name" value="PRK09560.1"/>
    <property type="match status" value="1"/>
</dbReference>
<name>A0A2X2T634_9ENTR</name>
<dbReference type="NCBIfam" id="TIGR00773">
    <property type="entry name" value="NhaA"/>
    <property type="match status" value="1"/>
</dbReference>
<keyword evidence="6 12" id="KW-0812">Transmembrane</keyword>
<feature type="transmembrane region" description="Helical" evidence="12">
    <location>
        <begin position="148"/>
        <end position="166"/>
    </location>
</feature>
<gene>
    <name evidence="12 13" type="primary">nhaA</name>
    <name evidence="13" type="ORF">NCTC12120_01353</name>
</gene>
<comment type="similarity">
    <text evidence="12">Belongs to the NhaA Na(+)/H(+) (TC 2.A.33) antiporter family.</text>
</comment>
<feature type="transmembrane region" description="Helical" evidence="12">
    <location>
        <begin position="278"/>
        <end position="297"/>
    </location>
</feature>
<keyword evidence="8 12" id="KW-0915">Sodium</keyword>
<comment type="subcellular location">
    <subcellularLocation>
        <location evidence="1">Cell inner membrane</location>
        <topology evidence="1">Multi-pass membrane protein</topology>
    </subcellularLocation>
    <subcellularLocation>
        <location evidence="12">Cell membrane</location>
        <topology evidence="12">Multi-pass membrane protein</topology>
    </subcellularLocation>
</comment>
<dbReference type="AlphaFoldDB" id="A0A2X2T634"/>
<keyword evidence="10 12" id="KW-0472">Membrane</keyword>
<dbReference type="Gene3D" id="1.20.1530.10">
    <property type="entry name" value="Na+/H+ antiporter like domain"/>
    <property type="match status" value="1"/>
</dbReference>
<keyword evidence="3 12" id="KW-0050">Antiport</keyword>
<keyword evidence="5" id="KW-0997">Cell inner membrane</keyword>
<keyword evidence="9 12" id="KW-0406">Ion transport</keyword>
<keyword evidence="2 12" id="KW-0813">Transport</keyword>
<dbReference type="GO" id="GO:0006885">
    <property type="term" value="P:regulation of pH"/>
    <property type="evidence" value="ECO:0007669"/>
    <property type="project" value="UniProtKB-UniRule"/>
</dbReference>
<dbReference type="NCBIfam" id="NF007112">
    <property type="entry name" value="PRK09561.1"/>
    <property type="match status" value="1"/>
</dbReference>
<dbReference type="Pfam" id="PF06965">
    <property type="entry name" value="Na_H_antiport_1"/>
    <property type="match status" value="1"/>
</dbReference>
<evidence type="ECO:0000256" key="4">
    <source>
        <dbReference type="ARBA" id="ARBA00022475"/>
    </source>
</evidence>
<comment type="function">
    <text evidence="12">Na(+)/H(+) antiporter that extrudes sodium in exchange for external protons.</text>
</comment>
<feature type="transmembrane region" description="Helical" evidence="12">
    <location>
        <begin position="384"/>
        <end position="401"/>
    </location>
</feature>
<evidence type="ECO:0000256" key="8">
    <source>
        <dbReference type="ARBA" id="ARBA00023053"/>
    </source>
</evidence>
<evidence type="ECO:0000256" key="5">
    <source>
        <dbReference type="ARBA" id="ARBA00022519"/>
    </source>
</evidence>